<keyword evidence="2" id="KW-1185">Reference proteome</keyword>
<name>A0ABW9GAC7_9GAMM</name>
<dbReference type="InterPro" id="IPR021932">
    <property type="entry name" value="DUF3545"/>
</dbReference>
<evidence type="ECO:0000313" key="2">
    <source>
        <dbReference type="Proteomes" id="UP001629953"/>
    </source>
</evidence>
<comment type="caution">
    <text evidence="1">The sequence shown here is derived from an EMBL/GenBank/DDBJ whole genome shotgun (WGS) entry which is preliminary data.</text>
</comment>
<dbReference type="Pfam" id="PF12065">
    <property type="entry name" value="DUF3545"/>
    <property type="match status" value="1"/>
</dbReference>
<accession>A0ABW9GAC7</accession>
<gene>
    <name evidence="1" type="ORF">ABUE30_16090</name>
</gene>
<dbReference type="Proteomes" id="UP001629953">
    <property type="component" value="Unassembled WGS sequence"/>
</dbReference>
<sequence>MERVDFDVLDINEPAKASKNSKKRRWREIETIKERMRLRQELLSIDSTIEFDNEFDL</sequence>
<dbReference type="RefSeq" id="WP_408624857.1">
    <property type="nucleotide sequence ID" value="NZ_JBEQCT010000009.1"/>
</dbReference>
<reference evidence="1 2" key="1">
    <citation type="journal article" date="2013" name="Int. J. Syst. Evol. Microbiol.">
        <title>Celerinatantimonas yamalensis sp. nov., a cold-adapted diazotrophic bacterium from a cold permafrost brine.</title>
        <authorList>
            <person name="Shcherbakova V."/>
            <person name="Chuvilskaya N."/>
            <person name="Rivkina E."/>
            <person name="Demidov N."/>
            <person name="Uchaeva V."/>
            <person name="Suetin S."/>
            <person name="Suzina N."/>
            <person name="Gilichinsky D."/>
        </authorList>
    </citation>
    <scope>NUCLEOTIDE SEQUENCE [LARGE SCALE GENOMIC DNA]</scope>
    <source>
        <strain evidence="1 2">C7</strain>
    </source>
</reference>
<evidence type="ECO:0000313" key="1">
    <source>
        <dbReference type="EMBL" id="MFM2486553.1"/>
    </source>
</evidence>
<organism evidence="1 2">
    <name type="scientific">Celerinatantimonas yamalensis</name>
    <dbReference type="NCBI Taxonomy" id="559956"/>
    <lineage>
        <taxon>Bacteria</taxon>
        <taxon>Pseudomonadati</taxon>
        <taxon>Pseudomonadota</taxon>
        <taxon>Gammaproteobacteria</taxon>
        <taxon>Celerinatantimonadaceae</taxon>
        <taxon>Celerinatantimonas</taxon>
    </lineage>
</organism>
<proteinExistence type="predicted"/>
<protein>
    <submittedName>
        <fullName evidence="1">DUF3545 family protein</fullName>
    </submittedName>
</protein>
<dbReference type="EMBL" id="JBEQCT010000009">
    <property type="protein sequence ID" value="MFM2486553.1"/>
    <property type="molecule type" value="Genomic_DNA"/>
</dbReference>